<protein>
    <submittedName>
        <fullName evidence="5">Polyhydroxybutyrate depolymerase</fullName>
    </submittedName>
</protein>
<dbReference type="AlphaFoldDB" id="A0A1C5GEV5"/>
<accession>A0A1C5GEV5</accession>
<feature type="chain" id="PRO_5008716602" evidence="4">
    <location>
        <begin position="20"/>
        <end position="299"/>
    </location>
</feature>
<dbReference type="InterPro" id="IPR050955">
    <property type="entry name" value="Plant_Biomass_Hydrol_Est"/>
</dbReference>
<dbReference type="GO" id="GO:0005576">
    <property type="term" value="C:extracellular region"/>
    <property type="evidence" value="ECO:0007669"/>
    <property type="project" value="InterPro"/>
</dbReference>
<dbReference type="PANTHER" id="PTHR43037:SF1">
    <property type="entry name" value="BLL1128 PROTEIN"/>
    <property type="match status" value="1"/>
</dbReference>
<evidence type="ECO:0000256" key="3">
    <source>
        <dbReference type="SAM" id="MobiDB-lite"/>
    </source>
</evidence>
<sequence>MRRMVAVLTGLVLAVVATACGGDRGQSRSAPAPSPSGAVERPAAGDHRLVLPHDGVERRYLLHAPPGYDPGRPTALVIALHFYPGTGARLRDMVGLDAVADRENFLVAYPDGHNGGFNALICCGTTDDVGFLRDLTAHLVRAWRVDPDRVYLTGISNGGDMSFRAAVETEGLFAAIGVVSGGYSGPRTASETYVPRRPVSVITFIGGQDRYADVFTEGVRTWQRRLRCAPTSGAPPTGAPRVTRTDARCGDGSDVTVYTLPDMGHSWPGAPGGELAAPDAGLGATELVWDFFAAHPRRS</sequence>
<keyword evidence="2" id="KW-0378">Hydrolase</keyword>
<dbReference type="GO" id="GO:0016787">
    <property type="term" value="F:hydrolase activity"/>
    <property type="evidence" value="ECO:0007669"/>
    <property type="project" value="UniProtKB-KW"/>
</dbReference>
<feature type="region of interest" description="Disordered" evidence="3">
    <location>
        <begin position="23"/>
        <end position="44"/>
    </location>
</feature>
<dbReference type="InterPro" id="IPR029058">
    <property type="entry name" value="AB_hydrolase_fold"/>
</dbReference>
<feature type="signal peptide" evidence="4">
    <location>
        <begin position="1"/>
        <end position="19"/>
    </location>
</feature>
<keyword evidence="1 4" id="KW-0732">Signal</keyword>
<evidence type="ECO:0000313" key="5">
    <source>
        <dbReference type="EMBL" id="SCG18349.1"/>
    </source>
</evidence>
<dbReference type="Proteomes" id="UP000198251">
    <property type="component" value="Chromosome I"/>
</dbReference>
<gene>
    <name evidence="5" type="ORF">GA0070610_4692</name>
</gene>
<feature type="compositionally biased region" description="Low complexity" evidence="3">
    <location>
        <begin position="29"/>
        <end position="38"/>
    </location>
</feature>
<dbReference type="Pfam" id="PF10503">
    <property type="entry name" value="Esterase_PHB"/>
    <property type="match status" value="1"/>
</dbReference>
<keyword evidence="6" id="KW-1185">Reference proteome</keyword>
<evidence type="ECO:0000313" key="6">
    <source>
        <dbReference type="Proteomes" id="UP000198251"/>
    </source>
</evidence>
<evidence type="ECO:0000256" key="2">
    <source>
        <dbReference type="ARBA" id="ARBA00022801"/>
    </source>
</evidence>
<dbReference type="PROSITE" id="PS51257">
    <property type="entry name" value="PROKAR_LIPOPROTEIN"/>
    <property type="match status" value="1"/>
</dbReference>
<proteinExistence type="predicted"/>
<evidence type="ECO:0000256" key="4">
    <source>
        <dbReference type="SAM" id="SignalP"/>
    </source>
</evidence>
<reference evidence="5 6" key="1">
    <citation type="submission" date="2016-06" db="EMBL/GenBank/DDBJ databases">
        <authorList>
            <person name="Kjaerup R.B."/>
            <person name="Dalgaard T.S."/>
            <person name="Juul-Madsen H.R."/>
        </authorList>
    </citation>
    <scope>NUCLEOTIDE SEQUENCE [LARGE SCALE GENOMIC DNA]</scope>
    <source>
        <strain evidence="5 6">DSM 43913</strain>
    </source>
</reference>
<evidence type="ECO:0000256" key="1">
    <source>
        <dbReference type="ARBA" id="ARBA00022729"/>
    </source>
</evidence>
<dbReference type="SUPFAM" id="SSF53474">
    <property type="entry name" value="alpha/beta-Hydrolases"/>
    <property type="match status" value="1"/>
</dbReference>
<dbReference type="EMBL" id="LT607733">
    <property type="protein sequence ID" value="SCG18349.1"/>
    <property type="molecule type" value="Genomic_DNA"/>
</dbReference>
<name>A0A1C5GEV5_MICEH</name>
<dbReference type="Gene3D" id="3.40.50.1820">
    <property type="entry name" value="alpha/beta hydrolase"/>
    <property type="match status" value="1"/>
</dbReference>
<organism evidence="5 6">
    <name type="scientific">Micromonospora echinofusca</name>
    <dbReference type="NCBI Taxonomy" id="47858"/>
    <lineage>
        <taxon>Bacteria</taxon>
        <taxon>Bacillati</taxon>
        <taxon>Actinomycetota</taxon>
        <taxon>Actinomycetes</taxon>
        <taxon>Micromonosporales</taxon>
        <taxon>Micromonosporaceae</taxon>
        <taxon>Micromonospora</taxon>
    </lineage>
</organism>
<dbReference type="PANTHER" id="PTHR43037">
    <property type="entry name" value="UNNAMED PRODUCT-RELATED"/>
    <property type="match status" value="1"/>
</dbReference>
<dbReference type="InterPro" id="IPR010126">
    <property type="entry name" value="Esterase_phb"/>
</dbReference>